<dbReference type="PROSITE" id="PS00107">
    <property type="entry name" value="PROTEIN_KINASE_ATP"/>
    <property type="match status" value="1"/>
</dbReference>
<feature type="transmembrane region" description="Helical" evidence="17">
    <location>
        <begin position="296"/>
        <end position="318"/>
    </location>
</feature>
<gene>
    <name evidence="20" type="ORF">Din_004235</name>
</gene>
<dbReference type="PROSITE" id="PS51473">
    <property type="entry name" value="GNK2"/>
    <property type="match status" value="2"/>
</dbReference>
<dbReference type="FunFam" id="3.30.200.20:FF:000142">
    <property type="entry name" value="Cysteine-rich receptor-like protein kinase 10"/>
    <property type="match status" value="1"/>
</dbReference>
<feature type="region of interest" description="Disordered" evidence="16">
    <location>
        <begin position="256"/>
        <end position="289"/>
    </location>
</feature>
<dbReference type="FunFam" id="3.30.430.20:FF:000002">
    <property type="entry name" value="Cysteine-rich receptor-like protein kinase 10"/>
    <property type="match status" value="1"/>
</dbReference>
<feature type="domain" description="Gnk2-homologous" evidence="19">
    <location>
        <begin position="32"/>
        <end position="138"/>
    </location>
</feature>
<dbReference type="InterPro" id="IPR001245">
    <property type="entry name" value="Ser-Thr/Tyr_kinase_cat_dom"/>
</dbReference>
<feature type="domain" description="Gnk2-homologous" evidence="19">
    <location>
        <begin position="145"/>
        <end position="252"/>
    </location>
</feature>
<dbReference type="FunFam" id="3.30.430.20:FF:000003">
    <property type="entry name" value="Cysteine-rich RLK (RECEPTOR-like protein kinase) 10"/>
    <property type="match status" value="1"/>
</dbReference>
<evidence type="ECO:0000256" key="3">
    <source>
        <dbReference type="ARBA" id="ARBA00022553"/>
    </source>
</evidence>
<evidence type="ECO:0000256" key="1">
    <source>
        <dbReference type="ARBA" id="ARBA00004167"/>
    </source>
</evidence>
<dbReference type="GO" id="GO:0005524">
    <property type="term" value="F:ATP binding"/>
    <property type="evidence" value="ECO:0007669"/>
    <property type="project" value="UniProtKB-UniRule"/>
</dbReference>
<evidence type="ECO:0000259" key="18">
    <source>
        <dbReference type="PROSITE" id="PS50011"/>
    </source>
</evidence>
<feature type="binding site" evidence="15">
    <location>
        <position position="381"/>
    </location>
    <ligand>
        <name>ATP</name>
        <dbReference type="ChEBI" id="CHEBI:30616"/>
    </ligand>
</feature>
<dbReference type="GO" id="GO:0004674">
    <property type="term" value="F:protein serine/threonine kinase activity"/>
    <property type="evidence" value="ECO:0007669"/>
    <property type="project" value="UniProtKB-KW"/>
</dbReference>
<feature type="transmembrane region" description="Helical" evidence="17">
    <location>
        <begin position="12"/>
        <end position="34"/>
    </location>
</feature>
<keyword evidence="3" id="KW-0597">Phosphoprotein</keyword>
<dbReference type="PANTHER" id="PTHR27002">
    <property type="entry name" value="RECEPTOR-LIKE SERINE/THREONINE-PROTEIN KINASE SD1-8"/>
    <property type="match status" value="1"/>
</dbReference>
<name>A0A5B6YSG1_DAVIN</name>
<dbReference type="PROSITE" id="PS50011">
    <property type="entry name" value="PROTEIN_KINASE_DOM"/>
    <property type="match status" value="1"/>
</dbReference>
<proteinExistence type="predicted"/>
<evidence type="ECO:0000259" key="19">
    <source>
        <dbReference type="PROSITE" id="PS51473"/>
    </source>
</evidence>
<keyword evidence="8 15" id="KW-0547">Nucleotide-binding</keyword>
<reference evidence="20" key="1">
    <citation type="submission" date="2019-08" db="EMBL/GenBank/DDBJ databases">
        <title>Reference gene set and small RNA set construction with multiple tissues from Davidia involucrata Baill.</title>
        <authorList>
            <person name="Yang H."/>
            <person name="Zhou C."/>
            <person name="Li G."/>
            <person name="Wang J."/>
            <person name="Gao P."/>
            <person name="Wang M."/>
            <person name="Wang R."/>
            <person name="Zhao Y."/>
        </authorList>
    </citation>
    <scope>NUCLEOTIDE SEQUENCE</scope>
    <source>
        <tissue evidence="20">Mixed with DoveR01_LX</tissue>
    </source>
</reference>
<evidence type="ECO:0000256" key="13">
    <source>
        <dbReference type="ARBA" id="ARBA00023170"/>
    </source>
</evidence>
<dbReference type="FunFam" id="1.10.510.10:FF:000343">
    <property type="entry name" value="Cysteine-rich receptor-like protein kinase 28"/>
    <property type="match status" value="1"/>
</dbReference>
<dbReference type="CDD" id="cd14066">
    <property type="entry name" value="STKc_IRAK"/>
    <property type="match status" value="1"/>
</dbReference>
<dbReference type="InterPro" id="IPR011009">
    <property type="entry name" value="Kinase-like_dom_sf"/>
</dbReference>
<evidence type="ECO:0000313" key="20">
    <source>
        <dbReference type="EMBL" id="MPA34794.1"/>
    </source>
</evidence>
<evidence type="ECO:0000256" key="11">
    <source>
        <dbReference type="ARBA" id="ARBA00022989"/>
    </source>
</evidence>
<feature type="domain" description="Protein kinase" evidence="18">
    <location>
        <begin position="353"/>
        <end position="627"/>
    </location>
</feature>
<comment type="subcellular location">
    <subcellularLocation>
        <location evidence="1">Membrane</location>
        <topology evidence="1">Single-pass membrane protein</topology>
    </subcellularLocation>
</comment>
<evidence type="ECO:0000256" key="6">
    <source>
        <dbReference type="ARBA" id="ARBA00022729"/>
    </source>
</evidence>
<evidence type="ECO:0000256" key="8">
    <source>
        <dbReference type="ARBA" id="ARBA00022741"/>
    </source>
</evidence>
<dbReference type="AlphaFoldDB" id="A0A5B6YSG1"/>
<evidence type="ECO:0000256" key="10">
    <source>
        <dbReference type="ARBA" id="ARBA00022840"/>
    </source>
</evidence>
<evidence type="ECO:0000256" key="15">
    <source>
        <dbReference type="PROSITE-ProRule" id="PRU10141"/>
    </source>
</evidence>
<dbReference type="Gene3D" id="3.30.200.20">
    <property type="entry name" value="Phosphorylase Kinase, domain 1"/>
    <property type="match status" value="1"/>
</dbReference>
<keyword evidence="11 17" id="KW-1133">Transmembrane helix</keyword>
<dbReference type="InterPro" id="IPR000719">
    <property type="entry name" value="Prot_kinase_dom"/>
</dbReference>
<evidence type="ECO:0000256" key="12">
    <source>
        <dbReference type="ARBA" id="ARBA00023136"/>
    </source>
</evidence>
<dbReference type="InterPro" id="IPR038408">
    <property type="entry name" value="GNK2_sf"/>
</dbReference>
<dbReference type="EMBL" id="GHES01004235">
    <property type="protein sequence ID" value="MPA34794.1"/>
    <property type="molecule type" value="Transcribed_RNA"/>
</dbReference>
<keyword evidence="2" id="KW-0723">Serine/threonine-protein kinase</keyword>
<dbReference type="Gene3D" id="3.30.430.20">
    <property type="entry name" value="Gnk2 domain, C-X8-C-X2-C motif"/>
    <property type="match status" value="2"/>
</dbReference>
<accession>A0A5B6YSG1</accession>
<keyword evidence="5 17" id="KW-0812">Transmembrane</keyword>
<evidence type="ECO:0000256" key="2">
    <source>
        <dbReference type="ARBA" id="ARBA00022527"/>
    </source>
</evidence>
<dbReference type="PANTHER" id="PTHR27002:SF181">
    <property type="entry name" value="RECEPTOR-LIKE SERINE_THREONINE-PROTEIN KINASE"/>
    <property type="match status" value="1"/>
</dbReference>
<dbReference type="Pfam" id="PF07714">
    <property type="entry name" value="PK_Tyr_Ser-Thr"/>
    <property type="match status" value="1"/>
</dbReference>
<keyword evidence="10 15" id="KW-0067">ATP-binding</keyword>
<sequence>MCDRCDSVGSSASSSVVFLIYCILLISLCLSTTAQLCNNTIGNFTINSTYAKNRNLMLSSLPSNASTNGGFYKGTIGQDPDKVYGLAVCRGDISPKQCFNCIDFPIQEIIKSCPNQKEAVHWPPWDPRCIVRYSNQPFFGIMQSWPGYDVSFGPEIATNMDEFDQALDSLIDSVVSRAQMGSSTLMFATGKKNFSDYRTIYALMQCTPDLSSTDCGDCLGWALRSYRTCCNRRKDVTILRPSCIFQYNLDPFFNSTADAPLPPPPPPPPPPPIPVPFPPRPLNTRTEDNGRSTSQAVVIIVVPIVISIVLIALACAFLRLRKPKKDVENEDASKSEESLRFDFGTIRAVTNDFSDANKLGQGGFGSVYKGRLSNGQEIAVKRLAGVSSQGEIEFKNEIVSMARLQHRNLVRLQGFCLEGKERLLIYEFVPNASLDRFIFDPIKRLLLNWERRYKIIVGIAQGLLYLHEDSQQRIIHRDLKAGNILLDGEMNPKIADFGTARLFVVDQSQGNTKRIVGTYGYMAPEYAKFGRFSVKSDVFSFGVLILEIVSGKKNSSYRSAEQVDHLLSYVWKIWKKGTPLKLIDPILSDGSRSEKMRCIQIGLLCVQENVAKRPTMGSVVLMLSSFSMSLQLPSKPAFLMHGSMEPHMASVKCSPSGVAGSHQSTNQSVNFSINEAPSTVLYPR</sequence>
<keyword evidence="7" id="KW-0677">Repeat</keyword>
<evidence type="ECO:0000256" key="9">
    <source>
        <dbReference type="ARBA" id="ARBA00022777"/>
    </source>
</evidence>
<evidence type="ECO:0000256" key="17">
    <source>
        <dbReference type="SAM" id="Phobius"/>
    </source>
</evidence>
<dbReference type="SUPFAM" id="SSF56112">
    <property type="entry name" value="Protein kinase-like (PK-like)"/>
    <property type="match status" value="1"/>
</dbReference>
<keyword evidence="12 17" id="KW-0472">Membrane</keyword>
<dbReference type="Gene3D" id="1.10.510.10">
    <property type="entry name" value="Transferase(Phosphotransferase) domain 1"/>
    <property type="match status" value="1"/>
</dbReference>
<dbReference type="InterPro" id="IPR017441">
    <property type="entry name" value="Protein_kinase_ATP_BS"/>
</dbReference>
<dbReference type="CDD" id="cd23509">
    <property type="entry name" value="Gnk2-like"/>
    <property type="match status" value="2"/>
</dbReference>
<organism evidence="20">
    <name type="scientific">Davidia involucrata</name>
    <name type="common">Dove tree</name>
    <dbReference type="NCBI Taxonomy" id="16924"/>
    <lineage>
        <taxon>Eukaryota</taxon>
        <taxon>Viridiplantae</taxon>
        <taxon>Streptophyta</taxon>
        <taxon>Embryophyta</taxon>
        <taxon>Tracheophyta</taxon>
        <taxon>Spermatophyta</taxon>
        <taxon>Magnoliopsida</taxon>
        <taxon>eudicotyledons</taxon>
        <taxon>Gunneridae</taxon>
        <taxon>Pentapetalae</taxon>
        <taxon>asterids</taxon>
        <taxon>Cornales</taxon>
        <taxon>Nyssaceae</taxon>
        <taxon>Davidia</taxon>
    </lineage>
</organism>
<dbReference type="SMART" id="SM00220">
    <property type="entry name" value="S_TKc"/>
    <property type="match status" value="1"/>
</dbReference>
<evidence type="ECO:0000256" key="5">
    <source>
        <dbReference type="ARBA" id="ARBA00022692"/>
    </source>
</evidence>
<dbReference type="Pfam" id="PF01657">
    <property type="entry name" value="Stress-antifung"/>
    <property type="match status" value="2"/>
</dbReference>
<evidence type="ECO:0000256" key="4">
    <source>
        <dbReference type="ARBA" id="ARBA00022679"/>
    </source>
</evidence>
<dbReference type="GO" id="GO:0009737">
    <property type="term" value="P:response to abscisic acid"/>
    <property type="evidence" value="ECO:0007669"/>
    <property type="project" value="UniProtKB-ARBA"/>
</dbReference>
<keyword evidence="4" id="KW-0808">Transferase</keyword>
<dbReference type="InterPro" id="IPR008271">
    <property type="entry name" value="Ser/Thr_kinase_AS"/>
</dbReference>
<dbReference type="GO" id="GO:0005886">
    <property type="term" value="C:plasma membrane"/>
    <property type="evidence" value="ECO:0007669"/>
    <property type="project" value="TreeGrafter"/>
</dbReference>
<dbReference type="PROSITE" id="PS00108">
    <property type="entry name" value="PROTEIN_KINASE_ST"/>
    <property type="match status" value="1"/>
</dbReference>
<dbReference type="InterPro" id="IPR002902">
    <property type="entry name" value="GNK2"/>
</dbReference>
<evidence type="ECO:0008006" key="21">
    <source>
        <dbReference type="Google" id="ProtNLM"/>
    </source>
</evidence>
<evidence type="ECO:0000256" key="14">
    <source>
        <dbReference type="ARBA" id="ARBA00023180"/>
    </source>
</evidence>
<keyword evidence="14" id="KW-0325">Glycoprotein</keyword>
<evidence type="ECO:0000256" key="16">
    <source>
        <dbReference type="SAM" id="MobiDB-lite"/>
    </source>
</evidence>
<protein>
    <recommendedName>
        <fullName evidence="21">Non-specific serine/threonine protein kinase</fullName>
    </recommendedName>
</protein>
<keyword evidence="13" id="KW-0675">Receptor</keyword>
<keyword evidence="9" id="KW-0418">Kinase</keyword>
<evidence type="ECO:0000256" key="7">
    <source>
        <dbReference type="ARBA" id="ARBA00022737"/>
    </source>
</evidence>
<keyword evidence="6" id="KW-0732">Signal</keyword>
<feature type="compositionally biased region" description="Pro residues" evidence="16">
    <location>
        <begin position="260"/>
        <end position="281"/>
    </location>
</feature>